<accession>A0AAD7QH66</accession>
<reference evidence="2 3" key="1">
    <citation type="journal article" date="2023" name="Science">
        <title>Elucidation of the pathway for biosynthesis of saponin adjuvants from the soapbark tree.</title>
        <authorList>
            <person name="Reed J."/>
            <person name="Orme A."/>
            <person name="El-Demerdash A."/>
            <person name="Owen C."/>
            <person name="Martin L.B.B."/>
            <person name="Misra R.C."/>
            <person name="Kikuchi S."/>
            <person name="Rejzek M."/>
            <person name="Martin A.C."/>
            <person name="Harkess A."/>
            <person name="Leebens-Mack J."/>
            <person name="Louveau T."/>
            <person name="Stephenson M.J."/>
            <person name="Osbourn A."/>
        </authorList>
    </citation>
    <scope>NUCLEOTIDE SEQUENCE [LARGE SCALE GENOMIC DNA]</scope>
    <source>
        <strain evidence="2">S10</strain>
    </source>
</reference>
<comment type="caution">
    <text evidence="2">The sequence shown here is derived from an EMBL/GenBank/DDBJ whole genome shotgun (WGS) entry which is preliminary data.</text>
</comment>
<dbReference type="PANTHER" id="PTHR24121">
    <property type="entry name" value="NO MECHANORECEPTOR POTENTIAL C, ISOFORM D-RELATED"/>
    <property type="match status" value="1"/>
</dbReference>
<dbReference type="Gene3D" id="1.25.40.20">
    <property type="entry name" value="Ankyrin repeat-containing domain"/>
    <property type="match status" value="1"/>
</dbReference>
<dbReference type="EMBL" id="JARAOO010000001">
    <property type="protein sequence ID" value="KAJ7981445.1"/>
    <property type="molecule type" value="Genomic_DNA"/>
</dbReference>
<name>A0AAD7QH66_QUISA</name>
<proteinExistence type="predicted"/>
<dbReference type="SMART" id="SM00248">
    <property type="entry name" value="ANK"/>
    <property type="match status" value="3"/>
</dbReference>
<gene>
    <name evidence="2" type="ORF">O6P43_000708</name>
</gene>
<keyword evidence="3" id="KW-1185">Reference proteome</keyword>
<evidence type="ECO:0000313" key="2">
    <source>
        <dbReference type="EMBL" id="KAJ7981446.1"/>
    </source>
</evidence>
<dbReference type="KEGG" id="qsa:O6P43_000708"/>
<comment type="subcellular location">
    <subcellularLocation>
        <location evidence="1">Cell membrane</location>
        <topology evidence="1">Peripheral membrane protein</topology>
        <orientation evidence="1">Cytoplasmic side</orientation>
    </subcellularLocation>
</comment>
<dbReference type="SUPFAM" id="SSF48403">
    <property type="entry name" value="Ankyrin repeat"/>
    <property type="match status" value="1"/>
</dbReference>
<dbReference type="EMBL" id="JARAOO010000001">
    <property type="protein sequence ID" value="KAJ7981446.1"/>
    <property type="molecule type" value="Genomic_DNA"/>
</dbReference>
<organism evidence="2 3">
    <name type="scientific">Quillaja saponaria</name>
    <name type="common">Soap bark tree</name>
    <dbReference type="NCBI Taxonomy" id="32244"/>
    <lineage>
        <taxon>Eukaryota</taxon>
        <taxon>Viridiplantae</taxon>
        <taxon>Streptophyta</taxon>
        <taxon>Embryophyta</taxon>
        <taxon>Tracheophyta</taxon>
        <taxon>Spermatophyta</taxon>
        <taxon>Magnoliopsida</taxon>
        <taxon>eudicotyledons</taxon>
        <taxon>Gunneridae</taxon>
        <taxon>Pentapetalae</taxon>
        <taxon>rosids</taxon>
        <taxon>fabids</taxon>
        <taxon>Fabales</taxon>
        <taxon>Quillajaceae</taxon>
        <taxon>Quillaja</taxon>
    </lineage>
</organism>
<protein>
    <submittedName>
        <fullName evidence="2">Ankyrin repeat-containing protein family</fullName>
    </submittedName>
</protein>
<evidence type="ECO:0000313" key="3">
    <source>
        <dbReference type="Proteomes" id="UP001163823"/>
    </source>
</evidence>
<evidence type="ECO:0000256" key="1">
    <source>
        <dbReference type="ARBA" id="ARBA00004413"/>
    </source>
</evidence>
<dbReference type="InterPro" id="IPR002110">
    <property type="entry name" value="Ankyrin_rpt"/>
</dbReference>
<dbReference type="PANTHER" id="PTHR24121:SF22">
    <property type="entry name" value="PROTEIN ACCELERATED CELL DEATH 6-LIKE"/>
    <property type="match status" value="1"/>
</dbReference>
<dbReference type="AlphaFoldDB" id="A0AAD7QH66"/>
<sequence length="289" mass="32344">MAGLIGLKNLDHANEKIESLKEKQLPTTGTVFPEEQQQQRHQPATNHQLDYKLSRAIKHDNIDDFVHQLEQVVSSGNNLSVCDILGQVTPAGNSCLHVAAKHQSVNVANLIALHCPSLLTKTNIIGDTPLHVAAKTKIHTHRDNGQPNIVEVILGSYKKHYAVDDDGDVAPPYLERVNDFGNTPLHEAVSHHHHHTHHHHQSTDHKVVAILFEEDKQVAYFPNKENKSPLYLAAENWNVELLLEAPFMSNEKPYEGLSPLHAVILEKTPHAFKKKKYYGISHRTSSTIG</sequence>
<dbReference type="GO" id="GO:0005886">
    <property type="term" value="C:plasma membrane"/>
    <property type="evidence" value="ECO:0007669"/>
    <property type="project" value="UniProtKB-SubCell"/>
</dbReference>
<dbReference type="Proteomes" id="UP001163823">
    <property type="component" value="Chromosome 1"/>
</dbReference>
<dbReference type="InterPro" id="IPR036770">
    <property type="entry name" value="Ankyrin_rpt-contain_sf"/>
</dbReference>